<feature type="compositionally biased region" description="Gly residues" evidence="1">
    <location>
        <begin position="356"/>
        <end position="365"/>
    </location>
</feature>
<feature type="compositionally biased region" description="Low complexity" evidence="1">
    <location>
        <begin position="242"/>
        <end position="264"/>
    </location>
</feature>
<organism evidence="2 3">
    <name type="scientific">Nonomuraea angiospora</name>
    <dbReference type="NCBI Taxonomy" id="46172"/>
    <lineage>
        <taxon>Bacteria</taxon>
        <taxon>Bacillati</taxon>
        <taxon>Actinomycetota</taxon>
        <taxon>Actinomycetes</taxon>
        <taxon>Streptosporangiales</taxon>
        <taxon>Streptosporangiaceae</taxon>
        <taxon>Nonomuraea</taxon>
    </lineage>
</organism>
<dbReference type="EMBL" id="JADBEK010000001">
    <property type="protein sequence ID" value="MBE1591727.1"/>
    <property type="molecule type" value="Genomic_DNA"/>
</dbReference>
<feature type="region of interest" description="Disordered" evidence="1">
    <location>
        <begin position="181"/>
        <end position="384"/>
    </location>
</feature>
<dbReference type="Proteomes" id="UP000633509">
    <property type="component" value="Unassembled WGS sequence"/>
</dbReference>
<feature type="compositionally biased region" description="Polar residues" evidence="1">
    <location>
        <begin position="223"/>
        <end position="241"/>
    </location>
</feature>
<reference evidence="2 3" key="1">
    <citation type="submission" date="2020-10" db="EMBL/GenBank/DDBJ databases">
        <title>Sequencing the genomes of 1000 actinobacteria strains.</title>
        <authorList>
            <person name="Klenk H.-P."/>
        </authorList>
    </citation>
    <scope>NUCLEOTIDE SEQUENCE [LARGE SCALE GENOMIC DNA]</scope>
    <source>
        <strain evidence="2 3">DSM 43173</strain>
    </source>
</reference>
<name>A0ABR9MFP7_9ACTN</name>
<sequence>MTDYWTDALKDTRAPQIDDIAPTGNGDSDSSDGVAALIQGTNPGRVADAGKRYKEIAEMCAESVELLHNQAGRIAETLGGESLQKIFETVGELQRDLARISIAADSVGVPLEWYGAQVLPWFHNNVPRTGSVGLDDDIGDAFGSDTNGHALARHHLRQLNRFMGEVYGAIAGYVEQRSSAPQAGLTDPSLPLGPKLPSSLTGDPYAGTGPGSPYGTPRLDTPALQNPSLQDPSLQDPSLQNPSLQNPSLQDPSLQSPSLQNPSLKDPSLQTPQTPDLKDPSLQNPDLKNPELNTPKLPETPRTDLAAVPPQPSLPQTNLPPGPTTGQPTGNGPGTLPGTVPATQLSGSGSPASGAGRLGATGMGMGMIPPMMGGGQNGSERDRDRARFPLVEDEAFETDDMGGPSVIA</sequence>
<dbReference type="RefSeq" id="WP_192791392.1">
    <property type="nucleotide sequence ID" value="NZ_JADBEK010000001.1"/>
</dbReference>
<feature type="compositionally biased region" description="Pro residues" evidence="1">
    <location>
        <begin position="309"/>
        <end position="323"/>
    </location>
</feature>
<evidence type="ECO:0000313" key="2">
    <source>
        <dbReference type="EMBL" id="MBE1591727.1"/>
    </source>
</evidence>
<gene>
    <name evidence="2" type="ORF">H4W80_009985</name>
</gene>
<keyword evidence="3" id="KW-1185">Reference proteome</keyword>
<evidence type="ECO:0008006" key="4">
    <source>
        <dbReference type="Google" id="ProtNLM"/>
    </source>
</evidence>
<comment type="caution">
    <text evidence="2">The sequence shown here is derived from an EMBL/GenBank/DDBJ whole genome shotgun (WGS) entry which is preliminary data.</text>
</comment>
<accession>A0ABR9MFP7</accession>
<feature type="compositionally biased region" description="Low complexity" evidence="1">
    <location>
        <begin position="188"/>
        <end position="200"/>
    </location>
</feature>
<protein>
    <recommendedName>
        <fullName evidence="4">WXG100 family type VII secretion target</fullName>
    </recommendedName>
</protein>
<proteinExistence type="predicted"/>
<evidence type="ECO:0000256" key="1">
    <source>
        <dbReference type="SAM" id="MobiDB-lite"/>
    </source>
</evidence>
<evidence type="ECO:0000313" key="3">
    <source>
        <dbReference type="Proteomes" id="UP000633509"/>
    </source>
</evidence>
<feature type="region of interest" description="Disordered" evidence="1">
    <location>
        <begin position="15"/>
        <end position="35"/>
    </location>
</feature>
<feature type="compositionally biased region" description="Low complexity" evidence="1">
    <location>
        <begin position="346"/>
        <end position="355"/>
    </location>
</feature>